<evidence type="ECO:0000256" key="1">
    <source>
        <dbReference type="ARBA" id="ARBA00001966"/>
    </source>
</evidence>
<dbReference type="GO" id="GO:0016740">
    <property type="term" value="F:transferase activity"/>
    <property type="evidence" value="ECO:0007669"/>
    <property type="project" value="UniProtKB-KW"/>
</dbReference>
<protein>
    <recommendedName>
        <fullName evidence="3 10">Quinolinate synthase</fullName>
        <ecNumber evidence="3 10">2.5.1.72</ecNumber>
    </recommendedName>
</protein>
<dbReference type="PANTHER" id="PTHR30573">
    <property type="entry name" value="QUINOLINATE SYNTHETASE A"/>
    <property type="match status" value="1"/>
</dbReference>
<organism evidence="11 12">
    <name type="scientific">Candidatus Lokiarchaeum ossiferum</name>
    <dbReference type="NCBI Taxonomy" id="2951803"/>
    <lineage>
        <taxon>Archaea</taxon>
        <taxon>Promethearchaeati</taxon>
        <taxon>Promethearchaeota</taxon>
        <taxon>Promethearchaeia</taxon>
        <taxon>Promethearchaeales</taxon>
        <taxon>Promethearchaeaceae</taxon>
        <taxon>Candidatus Lokiarchaeum</taxon>
    </lineage>
</organism>
<dbReference type="EMBL" id="CP104013">
    <property type="protein sequence ID" value="UYP44454.1"/>
    <property type="molecule type" value="Genomic_DNA"/>
</dbReference>
<keyword evidence="8" id="KW-0408">Iron</keyword>
<gene>
    <name evidence="11" type="ORF">NEF87_000739</name>
</gene>
<reference evidence="11" key="1">
    <citation type="submission" date="2022-09" db="EMBL/GenBank/DDBJ databases">
        <title>Actin cytoskeleton and complex cell architecture in an #Asgard archaeon.</title>
        <authorList>
            <person name="Ponce Toledo R.I."/>
            <person name="Schleper C."/>
            <person name="Rodrigues Oliveira T."/>
            <person name="Wollweber F."/>
            <person name="Xu J."/>
            <person name="Rittmann S."/>
            <person name="Klingl A."/>
            <person name="Pilhofer M."/>
        </authorList>
    </citation>
    <scope>NUCLEOTIDE SEQUENCE</scope>
    <source>
        <strain evidence="11">B-35</strain>
    </source>
</reference>
<dbReference type="PANTHER" id="PTHR30573:SF0">
    <property type="entry name" value="QUINOLINATE SYNTHASE, CHLOROPLASTIC"/>
    <property type="match status" value="1"/>
</dbReference>
<evidence type="ECO:0000256" key="4">
    <source>
        <dbReference type="ARBA" id="ARBA00022485"/>
    </source>
</evidence>
<dbReference type="EC" id="2.5.1.72" evidence="3 10"/>
<evidence type="ECO:0000256" key="9">
    <source>
        <dbReference type="ARBA" id="ARBA00023014"/>
    </source>
</evidence>
<proteinExistence type="predicted"/>
<keyword evidence="12" id="KW-1185">Reference proteome</keyword>
<accession>A0ABY6HLR3</accession>
<evidence type="ECO:0000256" key="3">
    <source>
        <dbReference type="ARBA" id="ARBA00012669"/>
    </source>
</evidence>
<dbReference type="NCBIfam" id="TIGR00550">
    <property type="entry name" value="nadA"/>
    <property type="match status" value="1"/>
</dbReference>
<dbReference type="InterPro" id="IPR036094">
    <property type="entry name" value="NadA_sf"/>
</dbReference>
<dbReference type="NCBIfam" id="NF006878">
    <property type="entry name" value="PRK09375.1-2"/>
    <property type="match status" value="1"/>
</dbReference>
<evidence type="ECO:0000256" key="7">
    <source>
        <dbReference type="ARBA" id="ARBA00022723"/>
    </source>
</evidence>
<keyword evidence="7" id="KW-0479">Metal-binding</keyword>
<dbReference type="SUPFAM" id="SSF142754">
    <property type="entry name" value="NadA-like"/>
    <property type="match status" value="1"/>
</dbReference>
<dbReference type="Proteomes" id="UP001208689">
    <property type="component" value="Chromosome"/>
</dbReference>
<evidence type="ECO:0000256" key="5">
    <source>
        <dbReference type="ARBA" id="ARBA00022642"/>
    </source>
</evidence>
<keyword evidence="4" id="KW-0004">4Fe-4S</keyword>
<keyword evidence="9" id="KW-0411">Iron-sulfur</keyword>
<name>A0ABY6HLR3_9ARCH</name>
<evidence type="ECO:0000313" key="12">
    <source>
        <dbReference type="Proteomes" id="UP001208689"/>
    </source>
</evidence>
<evidence type="ECO:0000256" key="8">
    <source>
        <dbReference type="ARBA" id="ARBA00023004"/>
    </source>
</evidence>
<keyword evidence="6 11" id="KW-0808">Transferase</keyword>
<dbReference type="InterPro" id="IPR003473">
    <property type="entry name" value="NadA"/>
</dbReference>
<sequence>MSLSDKIRRLKTEKGVTILAHYYQPLEVQKIADVMGDSLGLAKVAKNEINTPYILFAAVKFMAETASILNQDKVVLSPELRAGCPLSNFINPSVILEYKSQYPKAPLIVYVNTTAQTKAAADVCCTSSNALTIVKNVAKDWKTDNILFGPDKNLAAWVKQESGLNVIPVPPNGNCLVHNQFSIDHVHEARAAHPGAHLLCHPESPIEVLRQADYVGSTSGMIQYVETHDIPAGFILGTEIGLSDHLQDKYPSKKLFPLSSDAVCRNMKKITLEKILLVLESIGTPQESQFEVRVPAEIAEKAVKSIDTMMRYS</sequence>
<comment type="pathway">
    <text evidence="2">Cofactor biosynthesis; NAD(+) biosynthesis; quinolinate from iminoaspartate: step 1/1.</text>
</comment>
<evidence type="ECO:0000256" key="2">
    <source>
        <dbReference type="ARBA" id="ARBA00005065"/>
    </source>
</evidence>
<evidence type="ECO:0000256" key="6">
    <source>
        <dbReference type="ARBA" id="ARBA00022679"/>
    </source>
</evidence>
<evidence type="ECO:0000313" key="11">
    <source>
        <dbReference type="EMBL" id="UYP44454.1"/>
    </source>
</evidence>
<dbReference type="Pfam" id="PF02445">
    <property type="entry name" value="NadA"/>
    <property type="match status" value="1"/>
</dbReference>
<keyword evidence="5" id="KW-0662">Pyridine nucleotide biosynthesis</keyword>
<evidence type="ECO:0000256" key="10">
    <source>
        <dbReference type="NCBIfam" id="TIGR00550"/>
    </source>
</evidence>
<dbReference type="Gene3D" id="3.40.50.10800">
    <property type="entry name" value="NadA-like"/>
    <property type="match status" value="3"/>
</dbReference>
<comment type="cofactor">
    <cofactor evidence="1">
        <name>[4Fe-4S] cluster</name>
        <dbReference type="ChEBI" id="CHEBI:49883"/>
    </cofactor>
</comment>